<reference evidence="1 2" key="1">
    <citation type="submission" date="2020-08" db="EMBL/GenBank/DDBJ databases">
        <authorList>
            <person name="Ulker M."/>
            <person name="Siddiqui F.A."/>
            <person name="Anastasi R.E."/>
            <person name="Conroy D.J."/>
            <person name="Edwards E.G."/>
            <person name="Gerton T.J."/>
            <person name="Laizure I.E."/>
            <person name="Reynolds J.D."/>
            <person name="Ouellette S.K."/>
            <person name="Duggan K.O."/>
            <person name="Johnson K.C."/>
            <person name="MacLea K.S."/>
            <person name="Gurney S.M.R."/>
            <person name="Garlena R.A."/>
            <person name="Russell D.A."/>
            <person name="Pope W.H."/>
            <person name="Jacobs-Sera D."/>
            <person name="Hatfull G.F."/>
        </authorList>
    </citation>
    <scope>NUCLEOTIDE SEQUENCE [LARGE SCALE GENOMIC DNA]</scope>
</reference>
<evidence type="ECO:0000313" key="1">
    <source>
        <dbReference type="EMBL" id="QOP64230.1"/>
    </source>
</evidence>
<keyword evidence="2" id="KW-1185">Reference proteome</keyword>
<dbReference type="EMBL" id="MT889364">
    <property type="protein sequence ID" value="QOP64230.1"/>
    <property type="molecule type" value="Genomic_DNA"/>
</dbReference>
<dbReference type="Proteomes" id="UP000593988">
    <property type="component" value="Segment"/>
</dbReference>
<dbReference type="KEGG" id="vg:80090835"/>
<organism evidence="1 2">
    <name type="scientific">Arthrobacter phage Yavru</name>
    <dbReference type="NCBI Taxonomy" id="2776857"/>
    <lineage>
        <taxon>Viruses</taxon>
        <taxon>Duplodnaviria</taxon>
        <taxon>Heunggongvirae</taxon>
        <taxon>Uroviricota</taxon>
        <taxon>Caudoviricetes</taxon>
        <taxon>Whytuvirus</taxon>
        <taxon>Whytuvirus yavru</taxon>
    </lineage>
</organism>
<name>A0A7M1CIL1_9CAUD</name>
<gene>
    <name evidence="1" type="primary">19</name>
    <name evidence="1" type="ORF">SEA_YAVRU_19</name>
</gene>
<proteinExistence type="predicted"/>
<accession>A0A7M1CIL1</accession>
<evidence type="ECO:0000313" key="2">
    <source>
        <dbReference type="Proteomes" id="UP000593988"/>
    </source>
</evidence>
<dbReference type="RefSeq" id="YP_010761585.1">
    <property type="nucleotide sequence ID" value="NC_073600.1"/>
</dbReference>
<sequence length="97" mass="10873">MIALDRRQECGYSLGILWNLDARDLNADVASGRLDPVPVDGDGHLRARASLLAATEQMNLAWAQARAEYFATDRGADRRRDEARDRYRQALEAARSV</sequence>
<protein>
    <submittedName>
        <fullName evidence="1">Uncharacterized protein</fullName>
    </submittedName>
</protein>
<dbReference type="GeneID" id="80090835"/>